<evidence type="ECO:0000256" key="1">
    <source>
        <dbReference type="SAM" id="MobiDB-lite"/>
    </source>
</evidence>
<feature type="region of interest" description="Disordered" evidence="1">
    <location>
        <begin position="40"/>
        <end position="72"/>
    </location>
</feature>
<keyword evidence="3" id="KW-1185">Reference proteome</keyword>
<reference evidence="2 3" key="1">
    <citation type="submission" date="2024-01" db="EMBL/GenBank/DDBJ databases">
        <title>The genomes of 5 underutilized Papilionoideae crops provide insights into root nodulation and disease resistanc.</title>
        <authorList>
            <person name="Jiang F."/>
        </authorList>
    </citation>
    <scope>NUCLEOTIDE SEQUENCE [LARGE SCALE GENOMIC DNA]</scope>
    <source>
        <strain evidence="2">JINMINGXINNONG_FW02</strain>
        <tissue evidence="2">Leaves</tissue>
    </source>
</reference>
<comment type="caution">
    <text evidence="2">The sequence shown here is derived from an EMBL/GenBank/DDBJ whole genome shotgun (WGS) entry which is preliminary data.</text>
</comment>
<dbReference type="Proteomes" id="UP001374584">
    <property type="component" value="Unassembled WGS sequence"/>
</dbReference>
<evidence type="ECO:0000313" key="3">
    <source>
        <dbReference type="Proteomes" id="UP001374584"/>
    </source>
</evidence>
<feature type="compositionally biased region" description="Polar residues" evidence="1">
    <location>
        <begin position="40"/>
        <end position="62"/>
    </location>
</feature>
<accession>A0AAN9M4B8</accession>
<name>A0AAN9M4B8_PHACN</name>
<organism evidence="2 3">
    <name type="scientific">Phaseolus coccineus</name>
    <name type="common">Scarlet runner bean</name>
    <name type="synonym">Phaseolus multiflorus</name>
    <dbReference type="NCBI Taxonomy" id="3886"/>
    <lineage>
        <taxon>Eukaryota</taxon>
        <taxon>Viridiplantae</taxon>
        <taxon>Streptophyta</taxon>
        <taxon>Embryophyta</taxon>
        <taxon>Tracheophyta</taxon>
        <taxon>Spermatophyta</taxon>
        <taxon>Magnoliopsida</taxon>
        <taxon>eudicotyledons</taxon>
        <taxon>Gunneridae</taxon>
        <taxon>Pentapetalae</taxon>
        <taxon>rosids</taxon>
        <taxon>fabids</taxon>
        <taxon>Fabales</taxon>
        <taxon>Fabaceae</taxon>
        <taxon>Papilionoideae</taxon>
        <taxon>50 kb inversion clade</taxon>
        <taxon>NPAAA clade</taxon>
        <taxon>indigoferoid/millettioid clade</taxon>
        <taxon>Phaseoleae</taxon>
        <taxon>Phaseolus</taxon>
    </lineage>
</organism>
<dbReference type="EMBL" id="JAYMYR010000008">
    <property type="protein sequence ID" value="KAK7347171.1"/>
    <property type="molecule type" value="Genomic_DNA"/>
</dbReference>
<protein>
    <submittedName>
        <fullName evidence="2">Uncharacterized protein</fullName>
    </submittedName>
</protein>
<dbReference type="AlphaFoldDB" id="A0AAN9M4B8"/>
<gene>
    <name evidence="2" type="ORF">VNO80_21698</name>
</gene>
<evidence type="ECO:0000313" key="2">
    <source>
        <dbReference type="EMBL" id="KAK7347171.1"/>
    </source>
</evidence>
<proteinExistence type="predicted"/>
<sequence>MINWNSEVYTQYLAVAVEECNSDDRILFTIHSYHYTDQASKPSNQVKNGQQCFPSNAQFQNPQEKKTHTNTKNFVSLLI</sequence>